<dbReference type="EMBL" id="RQXV01000018">
    <property type="protein sequence ID" value="RRC96729.1"/>
    <property type="molecule type" value="Genomic_DNA"/>
</dbReference>
<accession>A0A3P1SIM5</accession>
<proteinExistence type="predicted"/>
<dbReference type="Gene3D" id="2.60.120.10">
    <property type="entry name" value="Jelly Rolls"/>
    <property type="match status" value="1"/>
</dbReference>
<name>A0A3P1SIM5_9GAMM</name>
<dbReference type="SUPFAM" id="SSF51182">
    <property type="entry name" value="RmlC-like cupins"/>
    <property type="match status" value="1"/>
</dbReference>
<dbReference type="OrthoDB" id="9798585at2"/>
<gene>
    <name evidence="2" type="ORF">EHS89_20450</name>
</gene>
<dbReference type="Proteomes" id="UP000267535">
    <property type="component" value="Unassembled WGS sequence"/>
</dbReference>
<sequence length="107" mass="12337">MQNLLTNIPGELPGELFTTLLENDQLKIERIVSRGHHSPDNGWYDQDRHEWVLVIQGSARIGYPDSEPVELVTGQYLHIPAHRKHRVEWTSPTENTIWLAIHYGTTT</sequence>
<comment type="caution">
    <text evidence="2">The sequence shown here is derived from an EMBL/GenBank/DDBJ whole genome shotgun (WGS) entry which is preliminary data.</text>
</comment>
<keyword evidence="3" id="KW-1185">Reference proteome</keyword>
<organism evidence="2 3">
    <name type="scientific">Amphritea balenae</name>
    <dbReference type="NCBI Taxonomy" id="452629"/>
    <lineage>
        <taxon>Bacteria</taxon>
        <taxon>Pseudomonadati</taxon>
        <taxon>Pseudomonadota</taxon>
        <taxon>Gammaproteobacteria</taxon>
        <taxon>Oceanospirillales</taxon>
        <taxon>Oceanospirillaceae</taxon>
        <taxon>Amphritea</taxon>
    </lineage>
</organism>
<reference evidence="2 3" key="1">
    <citation type="submission" date="2018-11" db="EMBL/GenBank/DDBJ databases">
        <title>The draft genome sequence of Amphritea balenae JAMM 1525T.</title>
        <authorList>
            <person name="Fang Z."/>
            <person name="Zhang Y."/>
            <person name="Han X."/>
        </authorList>
    </citation>
    <scope>NUCLEOTIDE SEQUENCE [LARGE SCALE GENOMIC DNA]</scope>
    <source>
        <strain evidence="2 3">JAMM 1525</strain>
    </source>
</reference>
<dbReference type="CDD" id="cd06981">
    <property type="entry name" value="cupin_reut_a1446"/>
    <property type="match status" value="1"/>
</dbReference>
<dbReference type="InterPro" id="IPR011051">
    <property type="entry name" value="RmlC_Cupin_sf"/>
</dbReference>
<dbReference type="Pfam" id="PF07883">
    <property type="entry name" value="Cupin_2"/>
    <property type="match status" value="1"/>
</dbReference>
<protein>
    <submittedName>
        <fullName evidence="2">Cupin domain-containing protein</fullName>
    </submittedName>
</protein>
<evidence type="ECO:0000259" key="1">
    <source>
        <dbReference type="Pfam" id="PF07883"/>
    </source>
</evidence>
<evidence type="ECO:0000313" key="2">
    <source>
        <dbReference type="EMBL" id="RRC96729.1"/>
    </source>
</evidence>
<evidence type="ECO:0000313" key="3">
    <source>
        <dbReference type="Proteomes" id="UP000267535"/>
    </source>
</evidence>
<dbReference type="InterPro" id="IPR014710">
    <property type="entry name" value="RmlC-like_jellyroll"/>
</dbReference>
<dbReference type="InterPro" id="IPR013096">
    <property type="entry name" value="Cupin_2"/>
</dbReference>
<dbReference type="AlphaFoldDB" id="A0A3P1SIM5"/>
<dbReference type="RefSeq" id="WP_124928032.1">
    <property type="nucleotide sequence ID" value="NZ_RQXV01000018.1"/>
</dbReference>
<feature type="domain" description="Cupin type-2" evidence="1">
    <location>
        <begin position="47"/>
        <end position="101"/>
    </location>
</feature>